<dbReference type="EMBL" id="KZ989442">
    <property type="protein sequence ID" value="RKP26375.1"/>
    <property type="molecule type" value="Genomic_DNA"/>
</dbReference>
<evidence type="ECO:0000256" key="17">
    <source>
        <dbReference type="RuleBase" id="RU362033"/>
    </source>
</evidence>
<dbReference type="AlphaFoldDB" id="A0A4P9Z204"/>
<evidence type="ECO:0000256" key="13">
    <source>
        <dbReference type="ARBA" id="ARBA00049128"/>
    </source>
</evidence>
<dbReference type="GO" id="GO:0140326">
    <property type="term" value="F:ATPase-coupled intramembrane lipid transporter activity"/>
    <property type="evidence" value="ECO:0007669"/>
    <property type="project" value="UniProtKB-EC"/>
</dbReference>
<evidence type="ECO:0000256" key="8">
    <source>
        <dbReference type="ARBA" id="ARBA00022842"/>
    </source>
</evidence>
<dbReference type="EC" id="7.6.2.1" evidence="17"/>
<dbReference type="SFLD" id="SFLDF00027">
    <property type="entry name" value="p-type_atpase"/>
    <property type="match status" value="1"/>
</dbReference>
<dbReference type="NCBIfam" id="TIGR01494">
    <property type="entry name" value="ATPase_P-type"/>
    <property type="match status" value="1"/>
</dbReference>
<dbReference type="PROSITE" id="PS00154">
    <property type="entry name" value="ATPASE_E1_E2"/>
    <property type="match status" value="1"/>
</dbReference>
<dbReference type="InterPro" id="IPR023214">
    <property type="entry name" value="HAD_sf"/>
</dbReference>
<evidence type="ECO:0000256" key="1">
    <source>
        <dbReference type="ARBA" id="ARBA00004141"/>
    </source>
</evidence>
<feature type="active site" description="4-aspartylphosphate intermediate" evidence="14">
    <location>
        <position position="372"/>
    </location>
</feature>
<feature type="binding site" evidence="16">
    <location>
        <position position="750"/>
    </location>
    <ligand>
        <name>Mg(2+)</name>
        <dbReference type="ChEBI" id="CHEBI:18420"/>
    </ligand>
</feature>
<dbReference type="FunFam" id="3.40.50.1000:FF:000190">
    <property type="entry name" value="Phospholipid-transporting ATPase"/>
    <property type="match status" value="1"/>
</dbReference>
<feature type="binding site" evidence="16">
    <location>
        <position position="374"/>
    </location>
    <ligand>
        <name>Mg(2+)</name>
        <dbReference type="ChEBI" id="CHEBI:18420"/>
    </ligand>
</feature>
<comment type="catalytic activity">
    <reaction evidence="13">
        <text>a 1,2-diacyl-sn-glycero-3-phosphoethanolamine(out) + ATP + H2O = a 1,2-diacyl-sn-glycero-3-phosphoethanolamine(in) + ADP + phosphate + H(+)</text>
        <dbReference type="Rhea" id="RHEA:66132"/>
        <dbReference type="ChEBI" id="CHEBI:15377"/>
        <dbReference type="ChEBI" id="CHEBI:15378"/>
        <dbReference type="ChEBI" id="CHEBI:30616"/>
        <dbReference type="ChEBI" id="CHEBI:43474"/>
        <dbReference type="ChEBI" id="CHEBI:64612"/>
        <dbReference type="ChEBI" id="CHEBI:456216"/>
    </reaction>
    <physiologicalReaction direction="left-to-right" evidence="13">
        <dbReference type="Rhea" id="RHEA:66133"/>
    </physiologicalReaction>
</comment>
<feature type="binding site" evidence="15">
    <location>
        <position position="634"/>
    </location>
    <ligand>
        <name>ATP</name>
        <dbReference type="ChEBI" id="CHEBI:30616"/>
    </ligand>
</feature>
<dbReference type="PANTHER" id="PTHR24092:SF218">
    <property type="entry name" value="PHOSPHOLIPID-TRANSPORTING ATPASE"/>
    <property type="match status" value="1"/>
</dbReference>
<feature type="binding site" evidence="15">
    <location>
        <position position="635"/>
    </location>
    <ligand>
        <name>ATP</name>
        <dbReference type="ChEBI" id="CHEBI:30616"/>
    </ligand>
</feature>
<dbReference type="GO" id="GO:0005524">
    <property type="term" value="F:ATP binding"/>
    <property type="evidence" value="ECO:0007669"/>
    <property type="project" value="UniProtKB-UniRule"/>
</dbReference>
<dbReference type="InterPro" id="IPR036412">
    <property type="entry name" value="HAD-like_sf"/>
</dbReference>
<dbReference type="Pfam" id="PF16209">
    <property type="entry name" value="PhoLip_ATPase_N"/>
    <property type="match status" value="1"/>
</dbReference>
<dbReference type="SFLD" id="SFLDS00003">
    <property type="entry name" value="Haloacid_Dehalogenase"/>
    <property type="match status" value="1"/>
</dbReference>
<feature type="binding site" evidence="15">
    <location>
        <position position="372"/>
    </location>
    <ligand>
        <name>ATP</name>
        <dbReference type="ChEBI" id="CHEBI:30616"/>
    </ligand>
</feature>
<evidence type="ECO:0000259" key="18">
    <source>
        <dbReference type="Pfam" id="PF00122"/>
    </source>
</evidence>
<feature type="domain" description="P-type ATPase N-terminal" evidence="19">
    <location>
        <begin position="6"/>
        <end position="58"/>
    </location>
</feature>
<feature type="binding site" evidence="16">
    <location>
        <position position="754"/>
    </location>
    <ligand>
        <name>Mg(2+)</name>
        <dbReference type="ChEBI" id="CHEBI:18420"/>
    </ligand>
</feature>
<dbReference type="InterPro" id="IPR044492">
    <property type="entry name" value="P_typ_ATPase_HD_dom"/>
</dbReference>
<evidence type="ECO:0000256" key="2">
    <source>
        <dbReference type="ARBA" id="ARBA00004308"/>
    </source>
</evidence>
<feature type="binding site" evidence="15">
    <location>
        <position position="497"/>
    </location>
    <ligand>
        <name>ATP</name>
        <dbReference type="ChEBI" id="CHEBI:30616"/>
    </ligand>
</feature>
<evidence type="ECO:0000256" key="9">
    <source>
        <dbReference type="ARBA" id="ARBA00022967"/>
    </source>
</evidence>
<evidence type="ECO:0000256" key="10">
    <source>
        <dbReference type="ARBA" id="ARBA00022989"/>
    </source>
</evidence>
<evidence type="ECO:0000256" key="4">
    <source>
        <dbReference type="ARBA" id="ARBA00022692"/>
    </source>
</evidence>
<dbReference type="InterPro" id="IPR059000">
    <property type="entry name" value="ATPase_P-type_domA"/>
</dbReference>
<feature type="transmembrane region" description="Helical" evidence="17">
    <location>
        <begin position="924"/>
        <end position="945"/>
    </location>
</feature>
<dbReference type="PANTHER" id="PTHR24092">
    <property type="entry name" value="PROBABLE PHOSPHOLIPID-TRANSPORTING ATPASE"/>
    <property type="match status" value="1"/>
</dbReference>
<dbReference type="SUPFAM" id="SSF81665">
    <property type="entry name" value="Calcium ATPase, transmembrane domain M"/>
    <property type="match status" value="1"/>
</dbReference>
<organism evidence="21 22">
    <name type="scientific">Syncephalis pseudoplumigaleata</name>
    <dbReference type="NCBI Taxonomy" id="1712513"/>
    <lineage>
        <taxon>Eukaryota</taxon>
        <taxon>Fungi</taxon>
        <taxon>Fungi incertae sedis</taxon>
        <taxon>Zoopagomycota</taxon>
        <taxon>Zoopagomycotina</taxon>
        <taxon>Zoopagomycetes</taxon>
        <taxon>Zoopagales</taxon>
        <taxon>Piptocephalidaceae</taxon>
        <taxon>Syncephalis</taxon>
    </lineage>
</organism>
<evidence type="ECO:0000256" key="3">
    <source>
        <dbReference type="ARBA" id="ARBA00008109"/>
    </source>
</evidence>
<feature type="binding site" evidence="15">
    <location>
        <position position="754"/>
    </location>
    <ligand>
        <name>ATP</name>
        <dbReference type="ChEBI" id="CHEBI:30616"/>
    </ligand>
</feature>
<dbReference type="InterPro" id="IPR032630">
    <property type="entry name" value="P_typ_ATPase_c"/>
</dbReference>
<dbReference type="SUPFAM" id="SSF81653">
    <property type="entry name" value="Calcium ATPase, transduction domain A"/>
    <property type="match status" value="1"/>
</dbReference>
<dbReference type="InterPro" id="IPR006539">
    <property type="entry name" value="P-type_ATPase_IV"/>
</dbReference>
<dbReference type="InterPro" id="IPR023298">
    <property type="entry name" value="ATPase_P-typ_TM_dom_sf"/>
</dbReference>
<feature type="transmembrane region" description="Helical" evidence="17">
    <location>
        <begin position="952"/>
        <end position="972"/>
    </location>
</feature>
<dbReference type="SFLD" id="SFLDG00002">
    <property type="entry name" value="C1.7:_P-type_atpase_like"/>
    <property type="match status" value="1"/>
</dbReference>
<keyword evidence="7 15" id="KW-0067">ATP-binding</keyword>
<keyword evidence="4 17" id="KW-0812">Transmembrane</keyword>
<keyword evidence="5 16" id="KW-0479">Metal-binding</keyword>
<dbReference type="PRINTS" id="PR00119">
    <property type="entry name" value="CATATPASE"/>
</dbReference>
<dbReference type="SUPFAM" id="SSF56784">
    <property type="entry name" value="HAD-like"/>
    <property type="match status" value="1"/>
</dbReference>
<reference evidence="22" key="1">
    <citation type="journal article" date="2018" name="Nat. Microbiol.">
        <title>Leveraging single-cell genomics to expand the fungal tree of life.</title>
        <authorList>
            <person name="Ahrendt S.R."/>
            <person name="Quandt C.A."/>
            <person name="Ciobanu D."/>
            <person name="Clum A."/>
            <person name="Salamov A."/>
            <person name="Andreopoulos B."/>
            <person name="Cheng J.F."/>
            <person name="Woyke T."/>
            <person name="Pelin A."/>
            <person name="Henrissat B."/>
            <person name="Reynolds N.K."/>
            <person name="Benny G.L."/>
            <person name="Smith M.E."/>
            <person name="James T.Y."/>
            <person name="Grigoriev I.V."/>
        </authorList>
    </citation>
    <scope>NUCLEOTIDE SEQUENCE [LARGE SCALE GENOMIC DNA]</scope>
    <source>
        <strain evidence="22">Benny S71-1</strain>
    </source>
</reference>
<protein>
    <recommendedName>
        <fullName evidence="17">Phospholipid-transporting ATPase</fullName>
        <ecNumber evidence="17">7.6.2.1</ecNumber>
    </recommendedName>
</protein>
<dbReference type="InterPro" id="IPR023299">
    <property type="entry name" value="ATPase_P-typ_cyto_dom_N"/>
</dbReference>
<dbReference type="Pfam" id="PF16212">
    <property type="entry name" value="PhoLip_ATPase_C"/>
    <property type="match status" value="1"/>
</dbReference>
<evidence type="ECO:0000256" key="16">
    <source>
        <dbReference type="PIRSR" id="PIRSR606539-3"/>
    </source>
</evidence>
<feature type="binding site" evidence="15">
    <location>
        <position position="374"/>
    </location>
    <ligand>
        <name>ATP</name>
        <dbReference type="ChEBI" id="CHEBI:30616"/>
    </ligand>
</feature>
<dbReference type="InterPro" id="IPR008250">
    <property type="entry name" value="ATPase_P-typ_transduc_dom_A_sf"/>
</dbReference>
<name>A0A4P9Z204_9FUNG</name>
<proteinExistence type="inferred from homology"/>
<comment type="similarity">
    <text evidence="3 17">Belongs to the cation transport ATPase (P-type) (TC 3.A.3) family. Type IV subfamily.</text>
</comment>
<feature type="binding site" evidence="15">
    <location>
        <position position="519"/>
    </location>
    <ligand>
        <name>ATP</name>
        <dbReference type="ChEBI" id="CHEBI:30616"/>
    </ligand>
</feature>
<keyword evidence="6 15" id="KW-0547">Nucleotide-binding</keyword>
<evidence type="ECO:0000256" key="11">
    <source>
        <dbReference type="ARBA" id="ARBA00023136"/>
    </source>
</evidence>
<sequence>MLHRPDRQYPTNYIRTTKYTLWSFVPVNLFFQFRRFYNIYFLLAAIFVLLEPSLDPTSELLPLCIVLFITAVKDGLEDYKRYKQDKQANTKEFTVVRDGKHETVLSMDIVPGDVVYLTKDVPVPADLVLLSSSNEDGTCYIDTVELDGETSLKTRDAVQLTQGFSTPEDIMRLRGHIECEMPNERLNVFEGLITLEIDDRRADMTPLSMEQLLLRGSTLRNTEFIYGTVIYAGEDTKVFKNLKQTGLKFSTLEKRLNQLISYIFVFNAILLIVSTCLFPTQRNASYPNAWYLPPDEHRRTMSRVFGVFMVFFVLYSFVVPISVFVSVELVRVAQASFMAWDDGMRSSTGRAMKVHNSNLNEDLGAVEYIFSDKTGTLTQNVMRLAKWQVGRQVLDETTNPGALKQYYEVGSMTLVDQEEKEHVANFVRCVAICHVAIPVMDKDGTSVLYESPSPDESALLYGLREDDGLLVHRSKDTITISVFGEEETYELLRVLDFTSDRKRMSVIVRNDRGTFLFCKGADNIITQRLREDTDKKTLAATNDALLDFSVNGLRTLMMAWKKFKPGEYEAFARRYEKAECALRNRDRKVARASELAEIRLRLLGCSAIEDKLQDQVPETIQYLLQCDIRIWLLTGDKQETAVKVGKSSRLISASMNIMTLNAKSGPECAVFLDQFISEVEEADHDARNALVVDGESLVYILLLPELAKKFLQIGVRCRSVICCRVTPLQKALVVRLVKKQLHKVTLSIGDGANDVSMIQEAHVGVGIEGMEGAQAVRASDYSFVEFKALRRLLSVHGRYSYMRVANIILYSLYKSIALITVQFWFGFFNAWCGQAVYEDHFLTLWNVAYTSLPPIAMAIFDKDVDEDKIALYPRLYKAVKDGRFWNAKLELRWAFASIWHSVVVFGSFMLIIGDGTVLSNGGVLGHTAQSFLVGNFILMVVYAKLGLTVRRWVWIFAASIAISLIANLLFMYGLELFRYLAEPSIAELYSLAAHYFGIAIVVVICCLPDYVYHYYQRSIRPDDADIVQEESCRPNARAPLHNADRWQWLILLVRRVFGRQTPIPSETTSGHDSQDAV</sequence>
<feature type="binding site" evidence="15">
    <location>
        <position position="373"/>
    </location>
    <ligand>
        <name>ATP</name>
        <dbReference type="ChEBI" id="CHEBI:30616"/>
    </ligand>
</feature>
<dbReference type="GO" id="GO:0016887">
    <property type="term" value="F:ATP hydrolysis activity"/>
    <property type="evidence" value="ECO:0007669"/>
    <property type="project" value="InterPro"/>
</dbReference>
<dbReference type="NCBIfam" id="TIGR01652">
    <property type="entry name" value="ATPase-Plipid"/>
    <property type="match status" value="1"/>
</dbReference>
<evidence type="ECO:0000256" key="12">
    <source>
        <dbReference type="ARBA" id="ARBA00034036"/>
    </source>
</evidence>
<evidence type="ECO:0000256" key="5">
    <source>
        <dbReference type="ARBA" id="ARBA00022723"/>
    </source>
</evidence>
<dbReference type="InterPro" id="IPR018303">
    <property type="entry name" value="ATPase_P-typ_P_site"/>
</dbReference>
<feature type="domain" description="P-type ATPase C-terminal" evidence="20">
    <location>
        <begin position="776"/>
        <end position="1021"/>
    </location>
</feature>
<feature type="transmembrane region" description="Helical" evidence="17">
    <location>
        <begin position="992"/>
        <end position="1012"/>
    </location>
</feature>
<dbReference type="OrthoDB" id="377733at2759"/>
<evidence type="ECO:0000256" key="14">
    <source>
        <dbReference type="PIRSR" id="PIRSR606539-1"/>
    </source>
</evidence>
<feature type="transmembrane region" description="Helical" evidence="17">
    <location>
        <begin position="259"/>
        <end position="280"/>
    </location>
</feature>
<dbReference type="Proteomes" id="UP000278143">
    <property type="component" value="Unassembled WGS sequence"/>
</dbReference>
<dbReference type="FunFam" id="3.40.50.1000:FF:000001">
    <property type="entry name" value="Phospholipid-transporting ATPase IC"/>
    <property type="match status" value="1"/>
</dbReference>
<feature type="binding site" evidence="15">
    <location>
        <position position="554"/>
    </location>
    <ligand>
        <name>ATP</name>
        <dbReference type="ChEBI" id="CHEBI:30616"/>
    </ligand>
</feature>
<evidence type="ECO:0000313" key="21">
    <source>
        <dbReference type="EMBL" id="RKP26375.1"/>
    </source>
</evidence>
<gene>
    <name evidence="21" type="ORF">SYNPS1DRAFT_14278</name>
</gene>
<evidence type="ECO:0000256" key="15">
    <source>
        <dbReference type="PIRSR" id="PIRSR606539-2"/>
    </source>
</evidence>
<feature type="transmembrane region" description="Helical" evidence="17">
    <location>
        <begin position="840"/>
        <end position="860"/>
    </location>
</feature>
<feature type="binding site" evidence="15">
    <location>
        <position position="730"/>
    </location>
    <ligand>
        <name>ATP</name>
        <dbReference type="ChEBI" id="CHEBI:30616"/>
    </ligand>
</feature>
<feature type="binding site" evidence="15">
    <location>
        <position position="456"/>
    </location>
    <ligand>
        <name>ATP</name>
        <dbReference type="ChEBI" id="CHEBI:30616"/>
    </ligand>
</feature>
<dbReference type="Gene3D" id="2.70.150.10">
    <property type="entry name" value="Calcium-transporting ATPase, cytoplasmic transduction domain A"/>
    <property type="match status" value="1"/>
</dbReference>
<dbReference type="GO" id="GO:0045332">
    <property type="term" value="P:phospholipid translocation"/>
    <property type="evidence" value="ECO:0007669"/>
    <property type="project" value="TreeGrafter"/>
</dbReference>
<feature type="domain" description="P-type ATPase A" evidence="18">
    <location>
        <begin position="91"/>
        <end position="152"/>
    </location>
</feature>
<keyword evidence="10 17" id="KW-1133">Transmembrane helix</keyword>
<feature type="transmembrane region" description="Helical" evidence="17">
    <location>
        <begin position="893"/>
        <end position="912"/>
    </location>
</feature>
<feature type="binding site" evidence="15">
    <location>
        <position position="636"/>
    </location>
    <ligand>
        <name>ATP</name>
        <dbReference type="ChEBI" id="CHEBI:30616"/>
    </ligand>
</feature>
<comment type="catalytic activity">
    <reaction evidence="12 17">
        <text>ATP + H2O + phospholipidSide 1 = ADP + phosphate + phospholipidSide 2.</text>
        <dbReference type="EC" id="7.6.2.1"/>
    </reaction>
</comment>
<dbReference type="InterPro" id="IPR001757">
    <property type="entry name" value="P_typ_ATPase"/>
</dbReference>
<feature type="binding site" evidence="15">
    <location>
        <position position="724"/>
    </location>
    <ligand>
        <name>ATP</name>
        <dbReference type="ChEBI" id="CHEBI:30616"/>
    </ligand>
</feature>
<dbReference type="Gene3D" id="3.40.50.1000">
    <property type="entry name" value="HAD superfamily/HAD-like"/>
    <property type="match status" value="1"/>
</dbReference>
<evidence type="ECO:0000256" key="6">
    <source>
        <dbReference type="ARBA" id="ARBA00022741"/>
    </source>
</evidence>
<dbReference type="Pfam" id="PF00122">
    <property type="entry name" value="E1-E2_ATPase"/>
    <property type="match status" value="1"/>
</dbReference>
<evidence type="ECO:0000259" key="20">
    <source>
        <dbReference type="Pfam" id="PF16212"/>
    </source>
</evidence>
<keyword evidence="9 17" id="KW-1278">Translocase</keyword>
<comment type="cofactor">
    <cofactor evidence="16">
        <name>Mg(2+)</name>
        <dbReference type="ChEBI" id="CHEBI:18420"/>
    </cofactor>
</comment>
<evidence type="ECO:0000259" key="19">
    <source>
        <dbReference type="Pfam" id="PF16209"/>
    </source>
</evidence>
<evidence type="ECO:0000313" key="22">
    <source>
        <dbReference type="Proteomes" id="UP000278143"/>
    </source>
</evidence>
<keyword evidence="22" id="KW-1185">Reference proteome</keyword>
<feature type="transmembrane region" description="Helical" evidence="17">
    <location>
        <begin position="300"/>
        <end position="327"/>
    </location>
</feature>
<dbReference type="GO" id="GO:0005886">
    <property type="term" value="C:plasma membrane"/>
    <property type="evidence" value="ECO:0007669"/>
    <property type="project" value="TreeGrafter"/>
</dbReference>
<dbReference type="SUPFAM" id="SSF81660">
    <property type="entry name" value="Metal cation-transporting ATPase, ATP-binding domain N"/>
    <property type="match status" value="1"/>
</dbReference>
<feature type="transmembrane region" description="Helical" evidence="17">
    <location>
        <begin position="807"/>
        <end position="828"/>
    </location>
</feature>
<accession>A0A4P9Z204</accession>
<evidence type="ECO:0000256" key="7">
    <source>
        <dbReference type="ARBA" id="ARBA00022840"/>
    </source>
</evidence>
<feature type="binding site" evidence="16">
    <location>
        <position position="372"/>
    </location>
    <ligand>
        <name>Mg(2+)</name>
        <dbReference type="ChEBI" id="CHEBI:18420"/>
    </ligand>
</feature>
<keyword evidence="8 16" id="KW-0460">Magnesium</keyword>
<dbReference type="Pfam" id="PF13246">
    <property type="entry name" value="Cation_ATPase"/>
    <property type="match status" value="1"/>
</dbReference>
<feature type="binding site" evidence="15">
    <location>
        <position position="753"/>
    </location>
    <ligand>
        <name>ATP</name>
        <dbReference type="ChEBI" id="CHEBI:30616"/>
    </ligand>
</feature>
<keyword evidence="11 17" id="KW-0472">Membrane</keyword>
<dbReference type="Gene3D" id="3.40.1110.10">
    <property type="entry name" value="Calcium-transporting ATPase, cytoplasmic domain N"/>
    <property type="match status" value="1"/>
</dbReference>
<comment type="subcellular location">
    <subcellularLocation>
        <location evidence="2">Endomembrane system</location>
    </subcellularLocation>
    <subcellularLocation>
        <location evidence="1 17">Membrane</location>
        <topology evidence="1 17">Multi-pass membrane protein</topology>
    </subcellularLocation>
</comment>
<dbReference type="GO" id="GO:0000287">
    <property type="term" value="F:magnesium ion binding"/>
    <property type="evidence" value="ECO:0007669"/>
    <property type="project" value="UniProtKB-UniRule"/>
</dbReference>
<dbReference type="InterPro" id="IPR032631">
    <property type="entry name" value="P-type_ATPase_N"/>
</dbReference>